<dbReference type="EMBL" id="JAXAVV010000016">
    <property type="protein sequence ID" value="MDX8053540.1"/>
    <property type="molecule type" value="Genomic_DNA"/>
</dbReference>
<sequence>MSNERLRALLAQSACSGATLARETNIVAAENGERTFYTRASVGQWLGGSVPRRPVPDYVAEALSRRLGRPVTPAEAGFPGENGLVVYSVADLSVPAWPDAGMLITGGPERRAGQVRFGRAEVNAARTALRVFSDTERTLGAGYVRQSLTQYLKTGVEPLLEGTYTAAKTHDELLSIASQLYYLCGFTWFDDELHGGALHYYRASLRLAAEARNAEMYAITLRAMSVQAHVLGHRNQAVRLAEVSSETLVDKASPRQAFIVGQLAVARAAAGDRRAAVTDLRRAERHFERVVAPQVIGTHHAASLAHQRAAVCTALRDGAGATRALLESIRHRPAPELRSRAITLATLAELQLGSGELDLAVDTWRRFLETYPLINCGRATKAVAVMRSMLRPHRRNQGVANLLALSVELRDSRRI</sequence>
<evidence type="ECO:0000313" key="1">
    <source>
        <dbReference type="EMBL" id="MDX8053540.1"/>
    </source>
</evidence>
<gene>
    <name evidence="1" type="ORF">SK571_29565</name>
</gene>
<keyword evidence="2" id="KW-1185">Reference proteome</keyword>
<organism evidence="1 2">
    <name type="scientific">Lentzea kristufekii</name>
    <dbReference type="NCBI Taxonomy" id="3095430"/>
    <lineage>
        <taxon>Bacteria</taxon>
        <taxon>Bacillati</taxon>
        <taxon>Actinomycetota</taxon>
        <taxon>Actinomycetes</taxon>
        <taxon>Pseudonocardiales</taxon>
        <taxon>Pseudonocardiaceae</taxon>
        <taxon>Lentzea</taxon>
    </lineage>
</organism>
<proteinExistence type="predicted"/>
<dbReference type="SUPFAM" id="SSF48452">
    <property type="entry name" value="TPR-like"/>
    <property type="match status" value="1"/>
</dbReference>
<dbReference type="Proteomes" id="UP001271792">
    <property type="component" value="Unassembled WGS sequence"/>
</dbReference>
<accession>A0ABU4TZ10</accession>
<dbReference type="Gene3D" id="1.25.40.10">
    <property type="entry name" value="Tetratricopeptide repeat domain"/>
    <property type="match status" value="1"/>
</dbReference>
<dbReference type="RefSeq" id="WP_319987355.1">
    <property type="nucleotide sequence ID" value="NZ_JAXAVV010000016.1"/>
</dbReference>
<dbReference type="InterPro" id="IPR011990">
    <property type="entry name" value="TPR-like_helical_dom_sf"/>
</dbReference>
<reference evidence="1 2" key="1">
    <citation type="submission" date="2023-11" db="EMBL/GenBank/DDBJ databases">
        <title>Lentzea sokolovensis, sp. nov., Lentzea kristufkii, sp. nov., and Lentzea miocenensis, sp. nov., rare actinobacteria from Sokolov Coal Basin, Miocene lacustrine sediment, Czech Republic.</title>
        <authorList>
            <person name="Lara A."/>
            <person name="Kotroba L."/>
            <person name="Nouioui I."/>
            <person name="Neumann-Schaal M."/>
            <person name="Mast Y."/>
            <person name="Chronakova A."/>
        </authorList>
    </citation>
    <scope>NUCLEOTIDE SEQUENCE [LARGE SCALE GENOMIC DNA]</scope>
    <source>
        <strain evidence="1 2">BCCO 10_0798</strain>
    </source>
</reference>
<protein>
    <recommendedName>
        <fullName evidence="3">Transcriptional regulator</fullName>
    </recommendedName>
</protein>
<name>A0ABU4TZ10_9PSEU</name>
<evidence type="ECO:0000313" key="2">
    <source>
        <dbReference type="Proteomes" id="UP001271792"/>
    </source>
</evidence>
<evidence type="ECO:0008006" key="3">
    <source>
        <dbReference type="Google" id="ProtNLM"/>
    </source>
</evidence>
<comment type="caution">
    <text evidence="1">The sequence shown here is derived from an EMBL/GenBank/DDBJ whole genome shotgun (WGS) entry which is preliminary data.</text>
</comment>